<gene>
    <name evidence="1" type="ORF">SAMN03080601_00645</name>
</gene>
<name>A0A1T5BWE4_9BACT</name>
<evidence type="ECO:0000313" key="1">
    <source>
        <dbReference type="EMBL" id="SKB51190.1"/>
    </source>
</evidence>
<evidence type="ECO:0008006" key="3">
    <source>
        <dbReference type="Google" id="ProtNLM"/>
    </source>
</evidence>
<accession>A0A1T5BWE4</accession>
<dbReference type="OrthoDB" id="9799970at2"/>
<dbReference type="RefSeq" id="WP_079556440.1">
    <property type="nucleotide sequence ID" value="NZ_CP021904.1"/>
</dbReference>
<reference evidence="1 2" key="1">
    <citation type="submission" date="2017-02" db="EMBL/GenBank/DDBJ databases">
        <authorList>
            <person name="Peterson S.W."/>
        </authorList>
    </citation>
    <scope>NUCLEOTIDE SEQUENCE [LARGE SCALE GENOMIC DNA]</scope>
    <source>
        <strain evidence="1 2">DSM 24412</strain>
    </source>
</reference>
<dbReference type="InterPro" id="IPR009045">
    <property type="entry name" value="Zn_M74/Hedgehog-like"/>
</dbReference>
<proteinExistence type="predicted"/>
<organism evidence="1 2">
    <name type="scientific">Alkalitalea saponilacus</name>
    <dbReference type="NCBI Taxonomy" id="889453"/>
    <lineage>
        <taxon>Bacteria</taxon>
        <taxon>Pseudomonadati</taxon>
        <taxon>Bacteroidota</taxon>
        <taxon>Bacteroidia</taxon>
        <taxon>Marinilabiliales</taxon>
        <taxon>Marinilabiliaceae</taxon>
        <taxon>Alkalitalea</taxon>
    </lineage>
</organism>
<dbReference type="KEGG" id="asx:CDL62_10720"/>
<keyword evidence="2" id="KW-1185">Reference proteome</keyword>
<evidence type="ECO:0000313" key="2">
    <source>
        <dbReference type="Proteomes" id="UP000191055"/>
    </source>
</evidence>
<dbReference type="EMBL" id="FUYV01000002">
    <property type="protein sequence ID" value="SKB51190.1"/>
    <property type="molecule type" value="Genomic_DNA"/>
</dbReference>
<dbReference type="SUPFAM" id="SSF55166">
    <property type="entry name" value="Hedgehog/DD-peptidase"/>
    <property type="match status" value="1"/>
</dbReference>
<protein>
    <recommendedName>
        <fullName evidence="3">D-alanyl-D-alanine carboxypeptidase</fullName>
    </recommendedName>
</protein>
<dbReference type="AlphaFoldDB" id="A0A1T5BWE4"/>
<dbReference type="Proteomes" id="UP000191055">
    <property type="component" value="Unassembled WGS sequence"/>
</dbReference>
<sequence>MKQTVRTAQTLLNERGLYNGSIDGIAGPITLAGMAGVEGLNQRWPKNRQIIGFIQIAASECGIDAGPIDGLWGPRTQAAYDELIYLIENGKPQPAWRPDEIVVPNPNRWPVQHSNEFMEFFGERGTSLKTIDLPYEMKLAWQLRTKVRRTTCHEKVADSLISVLQKVKEIYGEREIQRLKLNYFGGCFNNRPIRNGSLWSMHAWAIALDFDPDRNQLRWGRDKASFAHPDYDHWWRCWEDEGWISLGRKRNFDWMHVQAARLPE</sequence>